<dbReference type="GO" id="GO:0008476">
    <property type="term" value="F:protein-tyrosine sulfotransferase activity"/>
    <property type="evidence" value="ECO:0007669"/>
    <property type="project" value="UniProtKB-EC"/>
</dbReference>
<organism evidence="8">
    <name type="scientific">Anisakis simplex</name>
    <name type="common">Herring worm</name>
    <dbReference type="NCBI Taxonomy" id="6269"/>
    <lineage>
        <taxon>Eukaryota</taxon>
        <taxon>Metazoa</taxon>
        <taxon>Ecdysozoa</taxon>
        <taxon>Nematoda</taxon>
        <taxon>Chromadorea</taxon>
        <taxon>Rhabditida</taxon>
        <taxon>Spirurina</taxon>
        <taxon>Ascaridomorpha</taxon>
        <taxon>Ascaridoidea</taxon>
        <taxon>Anisakidae</taxon>
        <taxon>Anisakis</taxon>
        <taxon>Anisakis simplex complex</taxon>
    </lineage>
</organism>
<sequence length="63" mass="7187">MPEIAPMLAELGYDPLANPPKYGSPDEMVLRNTNELHKNSEHWYKKAIEQVADPERVDPPNTK</sequence>
<dbReference type="EMBL" id="UYRR01020698">
    <property type="protein sequence ID" value="VDK30583.1"/>
    <property type="molecule type" value="Genomic_DNA"/>
</dbReference>
<dbReference type="WBParaSite" id="ASIM_0000826301-mRNA-1">
    <property type="protein sequence ID" value="ASIM_0000826301-mRNA-1"/>
    <property type="gene ID" value="ASIM_0000826301"/>
</dbReference>
<reference evidence="8" key="1">
    <citation type="submission" date="2017-02" db="UniProtKB">
        <authorList>
            <consortium name="WormBaseParasite"/>
        </authorList>
    </citation>
    <scope>IDENTIFICATION</scope>
</reference>
<gene>
    <name evidence="6" type="ORF">ASIM_LOCUS8016</name>
</gene>
<dbReference type="PANTHER" id="PTHR12788:SF10">
    <property type="entry name" value="PROTEIN-TYROSINE SULFOTRANSFERASE"/>
    <property type="match status" value="1"/>
</dbReference>
<evidence type="ECO:0000313" key="6">
    <source>
        <dbReference type="EMBL" id="VDK30583.1"/>
    </source>
</evidence>
<dbReference type="Gene3D" id="3.40.50.300">
    <property type="entry name" value="P-loop containing nucleotide triphosphate hydrolases"/>
    <property type="match status" value="1"/>
</dbReference>
<comment type="function">
    <text evidence="5">Catalyzes the O-sulfation of tyrosine residues within acidic motifs of polypeptides, using 3'-phosphoadenylyl sulfate (PAPS) as cosubstrate.</text>
</comment>
<evidence type="ECO:0000313" key="7">
    <source>
        <dbReference type="Proteomes" id="UP000267096"/>
    </source>
</evidence>
<accession>A0A0M3JKT7</accession>
<dbReference type="AlphaFoldDB" id="A0A0M3JKT7"/>
<evidence type="ECO:0000256" key="2">
    <source>
        <dbReference type="ARBA" id="ARBA00013262"/>
    </source>
</evidence>
<keyword evidence="7" id="KW-1185">Reference proteome</keyword>
<dbReference type="InterPro" id="IPR026634">
    <property type="entry name" value="TPST-like"/>
</dbReference>
<dbReference type="EC" id="2.8.2.20" evidence="2 5"/>
<reference evidence="6 7" key="2">
    <citation type="submission" date="2018-11" db="EMBL/GenBank/DDBJ databases">
        <authorList>
            <consortium name="Pathogen Informatics"/>
        </authorList>
    </citation>
    <scope>NUCLEOTIDE SEQUENCE [LARGE SCALE GENOMIC DNA]</scope>
</reference>
<comment type="catalytic activity">
    <reaction evidence="4 5">
        <text>L-tyrosyl-[protein] + 3'-phosphoadenylyl sulfate = O-sulfo-L-tyrosine-[protein] + adenosine 3',5'-bisphosphate + H(+)</text>
        <dbReference type="Rhea" id="RHEA:16801"/>
        <dbReference type="Rhea" id="RHEA-COMP:10136"/>
        <dbReference type="Rhea" id="RHEA-COMP:11688"/>
        <dbReference type="ChEBI" id="CHEBI:15378"/>
        <dbReference type="ChEBI" id="CHEBI:46858"/>
        <dbReference type="ChEBI" id="CHEBI:58339"/>
        <dbReference type="ChEBI" id="CHEBI:58343"/>
        <dbReference type="ChEBI" id="CHEBI:65286"/>
        <dbReference type="EC" id="2.8.2.20"/>
    </reaction>
</comment>
<keyword evidence="3 5" id="KW-0808">Transferase</keyword>
<evidence type="ECO:0000256" key="1">
    <source>
        <dbReference type="ARBA" id="ARBA00009988"/>
    </source>
</evidence>
<dbReference type="Proteomes" id="UP000267096">
    <property type="component" value="Unassembled WGS sequence"/>
</dbReference>
<evidence type="ECO:0000313" key="8">
    <source>
        <dbReference type="WBParaSite" id="ASIM_0000826301-mRNA-1"/>
    </source>
</evidence>
<evidence type="ECO:0000256" key="5">
    <source>
        <dbReference type="RuleBase" id="RU365018"/>
    </source>
</evidence>
<comment type="similarity">
    <text evidence="1 5">Belongs to the protein sulfotransferase family.</text>
</comment>
<dbReference type="GO" id="GO:0005794">
    <property type="term" value="C:Golgi apparatus"/>
    <property type="evidence" value="ECO:0007669"/>
    <property type="project" value="TreeGrafter"/>
</dbReference>
<dbReference type="InterPro" id="IPR027417">
    <property type="entry name" value="P-loop_NTPase"/>
</dbReference>
<dbReference type="PANTHER" id="PTHR12788">
    <property type="entry name" value="PROTEIN-TYROSINE SULFOTRANSFERASE 2"/>
    <property type="match status" value="1"/>
</dbReference>
<dbReference type="OrthoDB" id="545675at2759"/>
<proteinExistence type="inferred from homology"/>
<protein>
    <recommendedName>
        <fullName evidence="2 5">Protein-tyrosine sulfotransferase</fullName>
        <ecNumber evidence="2 5">2.8.2.20</ecNumber>
    </recommendedName>
</protein>
<evidence type="ECO:0000256" key="4">
    <source>
        <dbReference type="ARBA" id="ARBA00048460"/>
    </source>
</evidence>
<name>A0A0M3JKT7_ANISI</name>
<evidence type="ECO:0000256" key="3">
    <source>
        <dbReference type="ARBA" id="ARBA00022679"/>
    </source>
</evidence>